<evidence type="ECO:0000256" key="3">
    <source>
        <dbReference type="ARBA" id="ARBA00022692"/>
    </source>
</evidence>
<dbReference type="GO" id="GO:0005739">
    <property type="term" value="C:mitochondrion"/>
    <property type="evidence" value="ECO:0007669"/>
    <property type="project" value="TreeGrafter"/>
</dbReference>
<dbReference type="STRING" id="284592.Q6BMY1"/>
<evidence type="ECO:0000256" key="5">
    <source>
        <dbReference type="ARBA" id="ARBA00023136"/>
    </source>
</evidence>
<keyword evidence="4 7" id="KW-1133">Transmembrane helix</keyword>
<comment type="similarity">
    <text evidence="2 7">Belongs to the peroxisomal membrane protein PXMP2/4 family.</text>
</comment>
<dbReference type="HOGENOM" id="CLU_049109_8_1_1"/>
<dbReference type="OMA" id="NLYFIPV"/>
<dbReference type="FunCoup" id="Q6BMY1">
    <property type="interactions" value="622"/>
</dbReference>
<dbReference type="GO" id="GO:0016020">
    <property type="term" value="C:membrane"/>
    <property type="evidence" value="ECO:0007669"/>
    <property type="project" value="UniProtKB-SubCell"/>
</dbReference>
<comment type="subcellular location">
    <subcellularLocation>
        <location evidence="1">Membrane</location>
        <topology evidence="1">Multi-pass membrane protein</topology>
    </subcellularLocation>
</comment>
<evidence type="ECO:0000256" key="1">
    <source>
        <dbReference type="ARBA" id="ARBA00004141"/>
    </source>
</evidence>
<gene>
    <name evidence="8" type="ordered locus">DEHA2F01738g</name>
</gene>
<dbReference type="Pfam" id="PF04117">
    <property type="entry name" value="Mpv17_PMP22"/>
    <property type="match status" value="1"/>
</dbReference>
<evidence type="ECO:0000313" key="8">
    <source>
        <dbReference type="EMBL" id="CAG88746.2"/>
    </source>
</evidence>
<feature type="transmembrane region" description="Helical" evidence="7">
    <location>
        <begin position="150"/>
        <end position="173"/>
    </location>
</feature>
<keyword evidence="9" id="KW-1185">Reference proteome</keyword>
<dbReference type="GeneID" id="2903842"/>
<evidence type="ECO:0000313" key="9">
    <source>
        <dbReference type="Proteomes" id="UP000000599"/>
    </source>
</evidence>
<dbReference type="PANTHER" id="PTHR11266">
    <property type="entry name" value="PEROXISOMAL MEMBRANE PROTEIN 2, PXMP2 MPV17"/>
    <property type="match status" value="1"/>
</dbReference>
<dbReference type="InParanoid" id="Q6BMY1"/>
<name>Q6BMY1_DEBHA</name>
<dbReference type="Proteomes" id="UP000000599">
    <property type="component" value="Chromosome F"/>
</dbReference>
<dbReference type="KEGG" id="dha:DEHA2F01738g"/>
<dbReference type="InterPro" id="IPR007248">
    <property type="entry name" value="Mpv17_PMP22"/>
</dbReference>
<feature type="transmembrane region" description="Helical" evidence="7">
    <location>
        <begin position="60"/>
        <end position="77"/>
    </location>
</feature>
<organism evidence="8 9">
    <name type="scientific">Debaryomyces hansenii (strain ATCC 36239 / CBS 767 / BCRC 21394 / JCM 1990 / NBRC 0083 / IGC 2968)</name>
    <name type="common">Yeast</name>
    <name type="synonym">Torulaspora hansenii</name>
    <dbReference type="NCBI Taxonomy" id="284592"/>
    <lineage>
        <taxon>Eukaryota</taxon>
        <taxon>Fungi</taxon>
        <taxon>Dikarya</taxon>
        <taxon>Ascomycota</taxon>
        <taxon>Saccharomycotina</taxon>
        <taxon>Pichiomycetes</taxon>
        <taxon>Debaryomycetaceae</taxon>
        <taxon>Debaryomyces</taxon>
    </lineage>
</organism>
<evidence type="ECO:0000256" key="7">
    <source>
        <dbReference type="RuleBase" id="RU363053"/>
    </source>
</evidence>
<keyword evidence="5 7" id="KW-0472">Membrane</keyword>
<accession>Q6BMY1</accession>
<keyword evidence="3 7" id="KW-0812">Transmembrane</keyword>
<evidence type="ECO:0000256" key="4">
    <source>
        <dbReference type="ARBA" id="ARBA00022989"/>
    </source>
</evidence>
<evidence type="ECO:0000256" key="2">
    <source>
        <dbReference type="ARBA" id="ARBA00006824"/>
    </source>
</evidence>
<dbReference type="eggNOG" id="KOG1944">
    <property type="taxonomic scope" value="Eukaryota"/>
</dbReference>
<reference evidence="8 9" key="1">
    <citation type="journal article" date="2004" name="Nature">
        <title>Genome evolution in yeasts.</title>
        <authorList>
            <consortium name="Genolevures"/>
            <person name="Dujon B."/>
            <person name="Sherman D."/>
            <person name="Fischer G."/>
            <person name="Durrens P."/>
            <person name="Casaregola S."/>
            <person name="Lafontaine I."/>
            <person name="de Montigny J."/>
            <person name="Marck C."/>
            <person name="Neuveglise C."/>
            <person name="Talla E."/>
            <person name="Goffard N."/>
            <person name="Frangeul L."/>
            <person name="Aigle M."/>
            <person name="Anthouard V."/>
            <person name="Babour A."/>
            <person name="Barbe V."/>
            <person name="Barnay S."/>
            <person name="Blanchin S."/>
            <person name="Beckerich J.M."/>
            <person name="Beyne E."/>
            <person name="Bleykasten C."/>
            <person name="Boisrame A."/>
            <person name="Boyer J."/>
            <person name="Cattolico L."/>
            <person name="Confanioleri F."/>
            <person name="de Daruvar A."/>
            <person name="Despons L."/>
            <person name="Fabre E."/>
            <person name="Fairhead C."/>
            <person name="Ferry-Dumazet H."/>
            <person name="Groppi A."/>
            <person name="Hantraye F."/>
            <person name="Hennequin C."/>
            <person name="Jauniaux N."/>
            <person name="Joyet P."/>
            <person name="Kachouri R."/>
            <person name="Kerrest A."/>
            <person name="Koszul R."/>
            <person name="Lemaire M."/>
            <person name="Lesur I."/>
            <person name="Ma L."/>
            <person name="Muller H."/>
            <person name="Nicaud J.M."/>
            <person name="Nikolski M."/>
            <person name="Oztas S."/>
            <person name="Ozier-Kalogeropoulos O."/>
            <person name="Pellenz S."/>
            <person name="Potier S."/>
            <person name="Richard G.F."/>
            <person name="Straub M.L."/>
            <person name="Suleau A."/>
            <person name="Swennene D."/>
            <person name="Tekaia F."/>
            <person name="Wesolowski-Louvel M."/>
            <person name="Westhof E."/>
            <person name="Wirth B."/>
            <person name="Zeniou-Meyer M."/>
            <person name="Zivanovic I."/>
            <person name="Bolotin-Fukuhara M."/>
            <person name="Thierry A."/>
            <person name="Bouchier C."/>
            <person name="Caudron B."/>
            <person name="Scarpelli C."/>
            <person name="Gaillardin C."/>
            <person name="Weissenbach J."/>
            <person name="Wincker P."/>
            <person name="Souciet J.L."/>
        </authorList>
    </citation>
    <scope>NUCLEOTIDE SEQUENCE [LARGE SCALE GENOMIC DNA]</scope>
    <source>
        <strain evidence="9">ATCC 36239 / CBS 767 / BCRC 21394 / JCM 1990 / NBRC 0083 / IGC 2968</strain>
    </source>
</reference>
<proteinExistence type="inferred from homology"/>
<dbReference type="PANTHER" id="PTHR11266:SF17">
    <property type="entry name" value="PROTEIN MPV17"/>
    <property type="match status" value="1"/>
</dbReference>
<dbReference type="EMBL" id="CR382138">
    <property type="protein sequence ID" value="CAG88746.2"/>
    <property type="molecule type" value="Genomic_DNA"/>
</dbReference>
<dbReference type="OrthoDB" id="430207at2759"/>
<evidence type="ECO:0000256" key="6">
    <source>
        <dbReference type="ARBA" id="ARBA00039302"/>
    </source>
</evidence>
<dbReference type="AlphaFoldDB" id="Q6BMY1"/>
<sequence length="229" mass="26939">MSFFDKYNRLLKTHPFRVNMVTTGLLFGVGDGVAQKLFPSNHDHLDEEKPKYNVYRTMRAMIYGSCFFAPCGVLWYGKRLPLIKNPFVSVKNRETWSKNRVHLYDTLYRVAIDQIFIPGLFWIPMYNIVMSTLSGYENPLEVAFHKLQHNWWNVLTTNWMVWPGFQLISFFYIPVHLRIVAANICSVGWNCFLSYLYNGKAHGDHQKEEILDHLVDPDEEIEETTMVVY</sequence>
<dbReference type="VEuPathDB" id="FungiDB:DEHA2F01738g"/>
<feature type="transmembrane region" description="Helical" evidence="7">
    <location>
        <begin position="107"/>
        <end position="129"/>
    </location>
</feature>
<protein>
    <recommendedName>
        <fullName evidence="6">Protein SYM1</fullName>
    </recommendedName>
</protein>
<dbReference type="RefSeq" id="XP_460439.2">
    <property type="nucleotide sequence ID" value="XM_460439.1"/>
</dbReference>